<dbReference type="Gene3D" id="1.10.220.150">
    <property type="entry name" value="Arf GTPase activating protein"/>
    <property type="match status" value="1"/>
</dbReference>
<feature type="compositionally biased region" description="Low complexity" evidence="6">
    <location>
        <begin position="166"/>
        <end position="178"/>
    </location>
</feature>
<dbReference type="CDD" id="cd08831">
    <property type="entry name" value="ArfGap_ArfGap2_3_like"/>
    <property type="match status" value="1"/>
</dbReference>
<dbReference type="GO" id="GO:0000139">
    <property type="term" value="C:Golgi membrane"/>
    <property type="evidence" value="ECO:0007669"/>
    <property type="project" value="GOC"/>
</dbReference>
<feature type="compositionally biased region" description="Basic and acidic residues" evidence="6">
    <location>
        <begin position="285"/>
        <end position="294"/>
    </location>
</feature>
<dbReference type="GO" id="GO:0005096">
    <property type="term" value="F:GTPase activator activity"/>
    <property type="evidence" value="ECO:0007669"/>
    <property type="project" value="UniProtKB-KW"/>
</dbReference>
<dbReference type="PRINTS" id="PR00405">
    <property type="entry name" value="REVINTRACTNG"/>
</dbReference>
<name>A0A7D8Z3N0_VANHU</name>
<evidence type="ECO:0000259" key="7">
    <source>
        <dbReference type="PROSITE" id="PS50115"/>
    </source>
</evidence>
<dbReference type="Proteomes" id="UP000473826">
    <property type="component" value="Unassembled WGS sequence"/>
</dbReference>
<dbReference type="Pfam" id="PF01412">
    <property type="entry name" value="ArfGap"/>
    <property type="match status" value="1"/>
</dbReference>
<feature type="compositionally biased region" description="Polar residues" evidence="6">
    <location>
        <begin position="298"/>
        <end position="311"/>
    </location>
</feature>
<keyword evidence="1" id="KW-0343">GTPase activation</keyword>
<evidence type="ECO:0000313" key="9">
    <source>
        <dbReference type="Proteomes" id="UP000473826"/>
    </source>
</evidence>
<dbReference type="OrthoDB" id="983479at2759"/>
<feature type="domain" description="Arf-GAP" evidence="7">
    <location>
        <begin position="9"/>
        <end position="131"/>
    </location>
</feature>
<organism evidence="8 9">
    <name type="scientific">Vanrija humicola</name>
    <name type="common">Yeast</name>
    <name type="synonym">Cryptococcus humicola</name>
    <dbReference type="NCBI Taxonomy" id="5417"/>
    <lineage>
        <taxon>Eukaryota</taxon>
        <taxon>Fungi</taxon>
        <taxon>Dikarya</taxon>
        <taxon>Basidiomycota</taxon>
        <taxon>Agaricomycotina</taxon>
        <taxon>Tremellomycetes</taxon>
        <taxon>Trichosporonales</taxon>
        <taxon>Trichosporonaceae</taxon>
        <taxon>Vanrija</taxon>
    </lineage>
</organism>
<dbReference type="SMART" id="SM00105">
    <property type="entry name" value="ArfGap"/>
    <property type="match status" value="1"/>
</dbReference>
<gene>
    <name evidence="8" type="ORF">VHUM_02206</name>
</gene>
<dbReference type="SUPFAM" id="SSF57863">
    <property type="entry name" value="ArfGap/RecO-like zinc finger"/>
    <property type="match status" value="1"/>
</dbReference>
<proteinExistence type="predicted"/>
<comment type="caution">
    <text evidence="8">The sequence shown here is derived from an EMBL/GenBank/DDBJ whole genome shotgun (WGS) entry which is preliminary data.</text>
</comment>
<evidence type="ECO:0000256" key="1">
    <source>
        <dbReference type="ARBA" id="ARBA00022468"/>
    </source>
</evidence>
<reference evidence="8 9" key="1">
    <citation type="journal article" date="2019" name="PLoS Genet.">
        <title>Convergent evolution of linked mating-type loci in basidiomycete fungi.</title>
        <authorList>
            <person name="Sun S."/>
            <person name="Coelho M.A."/>
            <person name="Heitman J."/>
            <person name="Nowrousian M."/>
        </authorList>
    </citation>
    <scope>NUCLEOTIDE SEQUENCE [LARGE SCALE GENOMIC DNA]</scope>
    <source>
        <strain evidence="8 9">CBS 4282</strain>
    </source>
</reference>
<dbReference type="InterPro" id="IPR038508">
    <property type="entry name" value="ArfGAP_dom_sf"/>
</dbReference>
<keyword evidence="3 5" id="KW-0863">Zinc-finger</keyword>
<evidence type="ECO:0000256" key="5">
    <source>
        <dbReference type="PROSITE-ProRule" id="PRU00288"/>
    </source>
</evidence>
<dbReference type="GO" id="GO:0008270">
    <property type="term" value="F:zinc ion binding"/>
    <property type="evidence" value="ECO:0007669"/>
    <property type="project" value="UniProtKB-KW"/>
</dbReference>
<feature type="compositionally biased region" description="Low complexity" evidence="6">
    <location>
        <begin position="186"/>
        <end position="232"/>
    </location>
</feature>
<dbReference type="PANTHER" id="PTHR45686:SF4">
    <property type="entry name" value="ADP-RIBOSYLATION FACTOR GTPASE ACTIVATING PROTEIN 3, ISOFORM H"/>
    <property type="match status" value="1"/>
</dbReference>
<evidence type="ECO:0000256" key="4">
    <source>
        <dbReference type="ARBA" id="ARBA00022833"/>
    </source>
</evidence>
<keyword evidence="4" id="KW-0862">Zinc</keyword>
<keyword evidence="9" id="KW-1185">Reference proteome</keyword>
<sequence length="493" mass="53066">MDPTKAQTTAVFNHLKANKANKQCFDCGAKNPTWTSVTFAIYLCLDCSSVHRNLGVHISFVRSTNLDSWSLQQLRTLKVGGNGALAEFFQKRGGASLLPPGSQDARARYTSRVAGLYKEELARRVAEDAQAYPHGIHIEGLDLTPMGTRSSTPAQNDDFFESWDKAAPTPSPRTSKPASPAPPPSIGIARASATPSPKPTSPTTTAAPQPRTLSSSALRTGTASAGGAAAARPMRLGKPSKLGAKKASTSINFEEAQRKAQEEEERIKRLGYDKKKEEEEAAALKAREEEERRKNQAAGVNSSRSATPLSQTRKEEKPVPVKLGFGQVASNAPPPAPKATRSRAYDPADDMTTAKDRFGNQKGISSDMYFQRGNYDANASSEAKGRLQQFQGATAISSNAYFGREEEDEEEDGMGGGEGLLGIEGNEAYQNLERNARDLASRVMADPNVQNLTDQIRAGALKVSGVVYRRLRFGANRSAAVRLPVVARVAIKG</sequence>
<dbReference type="EMBL" id="QKWK01000005">
    <property type="protein sequence ID" value="TXT10701.1"/>
    <property type="molecule type" value="Genomic_DNA"/>
</dbReference>
<dbReference type="InterPro" id="IPR001164">
    <property type="entry name" value="ArfGAP_dom"/>
</dbReference>
<accession>A0A7D8Z3N0</accession>
<dbReference type="PANTHER" id="PTHR45686">
    <property type="entry name" value="ADP-RIBOSYLATION FACTOR GTPASE ACTIVATING PROTEIN 3, ISOFORM H-RELATED"/>
    <property type="match status" value="1"/>
</dbReference>
<protein>
    <recommendedName>
        <fullName evidence="7">Arf-GAP domain-containing protein</fullName>
    </recommendedName>
</protein>
<feature type="region of interest" description="Disordered" evidence="6">
    <location>
        <begin position="142"/>
        <end position="347"/>
    </location>
</feature>
<dbReference type="InterPro" id="IPR037278">
    <property type="entry name" value="ARFGAP/RecO"/>
</dbReference>
<evidence type="ECO:0000256" key="2">
    <source>
        <dbReference type="ARBA" id="ARBA00022723"/>
    </source>
</evidence>
<evidence type="ECO:0000256" key="3">
    <source>
        <dbReference type="ARBA" id="ARBA00022771"/>
    </source>
</evidence>
<keyword evidence="2" id="KW-0479">Metal-binding</keyword>
<feature type="compositionally biased region" description="Basic and acidic residues" evidence="6">
    <location>
        <begin position="255"/>
        <end position="278"/>
    </location>
</feature>
<dbReference type="PROSITE" id="PS50115">
    <property type="entry name" value="ARFGAP"/>
    <property type="match status" value="1"/>
</dbReference>
<evidence type="ECO:0000256" key="6">
    <source>
        <dbReference type="SAM" id="MobiDB-lite"/>
    </source>
</evidence>
<evidence type="ECO:0000313" key="8">
    <source>
        <dbReference type="EMBL" id="TXT10701.1"/>
    </source>
</evidence>
<dbReference type="GO" id="GO:0048205">
    <property type="term" value="P:COPI coating of Golgi vesicle"/>
    <property type="evidence" value="ECO:0007669"/>
    <property type="project" value="TreeGrafter"/>
</dbReference>
<dbReference type="AlphaFoldDB" id="A0A7D8Z3N0"/>